<evidence type="ECO:0000313" key="2">
    <source>
        <dbReference type="EMBL" id="EAR50273.1"/>
    </source>
</evidence>
<dbReference type="Gene3D" id="3.90.550.10">
    <property type="entry name" value="Spore Coat Polysaccharide Biosynthesis Protein SpsA, Chain A"/>
    <property type="match status" value="1"/>
</dbReference>
<dbReference type="HOGENOM" id="CLU_073044_0_0_5"/>
<evidence type="ECO:0000259" key="1">
    <source>
        <dbReference type="Pfam" id="PF00535"/>
    </source>
</evidence>
<protein>
    <recommendedName>
        <fullName evidence="1">Glycosyltransferase 2-like domain-containing protein</fullName>
    </recommendedName>
</protein>
<dbReference type="InterPro" id="IPR029044">
    <property type="entry name" value="Nucleotide-diphossugar_trans"/>
</dbReference>
<name>Q2CC87_OCEGH</name>
<feature type="domain" description="Glycosyltransferase 2-like" evidence="1">
    <location>
        <begin position="7"/>
        <end position="110"/>
    </location>
</feature>
<dbReference type="EMBL" id="AAOT01000032">
    <property type="protein sequence ID" value="EAR50273.1"/>
    <property type="molecule type" value="Genomic_DNA"/>
</dbReference>
<dbReference type="Pfam" id="PF00535">
    <property type="entry name" value="Glycos_transf_2"/>
    <property type="match status" value="1"/>
</dbReference>
<organism evidence="2 3">
    <name type="scientific">Oceanicola granulosus (strain ATCC BAA-861 / DSM 15982 / KCTC 12143 / HTCC2516)</name>
    <dbReference type="NCBI Taxonomy" id="314256"/>
    <lineage>
        <taxon>Bacteria</taxon>
        <taxon>Pseudomonadati</taxon>
        <taxon>Pseudomonadota</taxon>
        <taxon>Alphaproteobacteria</taxon>
        <taxon>Rhodobacterales</taxon>
        <taxon>Roseobacteraceae</taxon>
        <taxon>Oceanicola</taxon>
    </lineage>
</organism>
<dbReference type="eggNOG" id="COG1216">
    <property type="taxonomic scope" value="Bacteria"/>
</dbReference>
<dbReference type="PANTHER" id="PTHR43685:SF11">
    <property type="entry name" value="GLYCOSYLTRANSFERASE TAGX-RELATED"/>
    <property type="match status" value="1"/>
</dbReference>
<evidence type="ECO:0000313" key="3">
    <source>
        <dbReference type="Proteomes" id="UP000003635"/>
    </source>
</evidence>
<keyword evidence="3" id="KW-1185">Reference proteome</keyword>
<dbReference type="PANTHER" id="PTHR43685">
    <property type="entry name" value="GLYCOSYLTRANSFERASE"/>
    <property type="match status" value="1"/>
</dbReference>
<accession>Q2CC87</accession>
<dbReference type="STRING" id="314256.OG2516_14643"/>
<gene>
    <name evidence="2" type="ORF">OG2516_14643</name>
</gene>
<dbReference type="Proteomes" id="UP000003635">
    <property type="component" value="Unassembled WGS sequence"/>
</dbReference>
<reference evidence="2 3" key="1">
    <citation type="journal article" date="2010" name="J. Bacteriol.">
        <title>Genome sequences of Oceanicola granulosus HTCC2516(T) and Oceanicola batsensis HTCC2597(TDelta).</title>
        <authorList>
            <person name="Thrash J.C."/>
            <person name="Cho J.C."/>
            <person name="Vergin K.L."/>
            <person name="Giovannoni S.J."/>
        </authorList>
    </citation>
    <scope>NUCLEOTIDE SEQUENCE [LARGE SCALE GENOMIC DNA]</scope>
    <source>
        <strain evidence="3">ATCC BAA-861 / DSM 15982 / KCTC 12143 / HTCC2516</strain>
    </source>
</reference>
<dbReference type="SUPFAM" id="SSF53448">
    <property type="entry name" value="Nucleotide-diphospho-sugar transferases"/>
    <property type="match status" value="1"/>
</dbReference>
<sequence>MDPHVAIVIPTYNRAHLIGAAVDAALAQSHPRKTVVVVDDGSTDDTRAALARFAERPDFLYIRLARNVGTAQAKNVGLALTAPDAWTFHDSDDRPHPDKVLLQARTLAQPEIGAHPCLNWKMAGHEPNSTLQVGLVLTHHELVLPDGRRVEIRRDLSIVDDIFPNLQMGSRVPGEWTHINSGLFHVSLFQRLGGFSDCVEEDREIRNRILFGGEIVWVLPEILLTKIETADSLTQSTESDYDSERRKRDRAVVWAQAENWRAGGSVEPVPIELADLEVAEVWNPEHLAVSPALMSDATAARVAAIIAAQGDGGLGLAAQ</sequence>
<proteinExistence type="predicted"/>
<dbReference type="CDD" id="cd00761">
    <property type="entry name" value="Glyco_tranf_GTA_type"/>
    <property type="match status" value="1"/>
</dbReference>
<dbReference type="InterPro" id="IPR001173">
    <property type="entry name" value="Glyco_trans_2-like"/>
</dbReference>
<comment type="caution">
    <text evidence="2">The sequence shown here is derived from an EMBL/GenBank/DDBJ whole genome shotgun (WGS) entry which is preliminary data.</text>
</comment>
<dbReference type="RefSeq" id="WP_007256458.1">
    <property type="nucleotide sequence ID" value="NZ_CH724108.1"/>
</dbReference>
<dbReference type="InterPro" id="IPR050834">
    <property type="entry name" value="Glycosyltransf_2"/>
</dbReference>
<dbReference type="AlphaFoldDB" id="Q2CC87"/>